<evidence type="ECO:0008006" key="8">
    <source>
        <dbReference type="Google" id="ProtNLM"/>
    </source>
</evidence>
<organism evidence="6 7">
    <name type="scientific">Ophiocordyceps sinensis</name>
    <dbReference type="NCBI Taxonomy" id="72228"/>
    <lineage>
        <taxon>Eukaryota</taxon>
        <taxon>Fungi</taxon>
        <taxon>Dikarya</taxon>
        <taxon>Ascomycota</taxon>
        <taxon>Pezizomycotina</taxon>
        <taxon>Sordariomycetes</taxon>
        <taxon>Hypocreomycetidae</taxon>
        <taxon>Hypocreales</taxon>
        <taxon>Ophiocordycipitaceae</taxon>
        <taxon>Ophiocordyceps</taxon>
    </lineage>
</organism>
<dbReference type="Proteomes" id="UP000557566">
    <property type="component" value="Unassembled WGS sequence"/>
</dbReference>
<evidence type="ECO:0000256" key="1">
    <source>
        <dbReference type="ARBA" id="ARBA00022656"/>
    </source>
</evidence>
<protein>
    <recommendedName>
        <fullName evidence="8">Heat-labile enterotoxin IIA, A chain</fullName>
    </recommendedName>
</protein>
<feature type="chain" id="PRO_5034339092" description="Heat-labile enterotoxin IIA, A chain" evidence="5">
    <location>
        <begin position="22"/>
        <end position="198"/>
    </location>
</feature>
<dbReference type="InterPro" id="IPR001144">
    <property type="entry name" value="Enterotoxin_A"/>
</dbReference>
<evidence type="ECO:0000256" key="5">
    <source>
        <dbReference type="SAM" id="SignalP"/>
    </source>
</evidence>
<keyword evidence="7" id="KW-1185">Reference proteome</keyword>
<dbReference type="SUPFAM" id="SSF56399">
    <property type="entry name" value="ADP-ribosylation"/>
    <property type="match status" value="1"/>
</dbReference>
<name>A0A8H4LYH4_9HYPO</name>
<dbReference type="OrthoDB" id="4922995at2759"/>
<dbReference type="GO" id="GO:0090729">
    <property type="term" value="F:toxin activity"/>
    <property type="evidence" value="ECO:0007669"/>
    <property type="project" value="UniProtKB-KW"/>
</dbReference>
<comment type="caution">
    <text evidence="6">The sequence shown here is derived from an EMBL/GenBank/DDBJ whole genome shotgun (WGS) entry which is preliminary data.</text>
</comment>
<sequence length="198" mass="22228">MRWAILSSAPLWLSGLGPGLASGPTKETIIVRQEPSGLGSFVYRGDERSPQEIREAGGFQPQGDGWDGQESSYSLHRHFEAGPNGRELDESCEPGFVFRTAYVSMAMERSTAESYGDWLYEIRALPNILNDGHDETEVMALGGVHWRQVRRFVQMGDLDSDSNRVDEAAWIDNPEYDVKHIKVAMPPAAKLVLYFQMY</sequence>
<evidence type="ECO:0000313" key="7">
    <source>
        <dbReference type="Proteomes" id="UP000557566"/>
    </source>
</evidence>
<feature type="signal peptide" evidence="5">
    <location>
        <begin position="1"/>
        <end position="21"/>
    </location>
</feature>
<evidence type="ECO:0000313" key="6">
    <source>
        <dbReference type="EMBL" id="KAF4507829.1"/>
    </source>
</evidence>
<proteinExistence type="predicted"/>
<dbReference type="EMBL" id="JAAVMX010000005">
    <property type="protein sequence ID" value="KAF4507829.1"/>
    <property type="molecule type" value="Genomic_DNA"/>
</dbReference>
<keyword evidence="4" id="KW-1015">Disulfide bond</keyword>
<evidence type="ECO:0000256" key="2">
    <source>
        <dbReference type="ARBA" id="ARBA00022729"/>
    </source>
</evidence>
<reference evidence="6 7" key="1">
    <citation type="journal article" date="2020" name="Genome Biol. Evol.">
        <title>A new high-quality draft genome assembly of the Chinese cordyceps Ophiocordyceps sinensis.</title>
        <authorList>
            <person name="Shu R."/>
            <person name="Zhang J."/>
            <person name="Meng Q."/>
            <person name="Zhang H."/>
            <person name="Zhou G."/>
            <person name="Li M."/>
            <person name="Wu P."/>
            <person name="Zhao Y."/>
            <person name="Chen C."/>
            <person name="Qin Q."/>
        </authorList>
    </citation>
    <scope>NUCLEOTIDE SEQUENCE [LARGE SCALE GENOMIC DNA]</scope>
    <source>
        <strain evidence="6 7">IOZ07</strain>
    </source>
</reference>
<accession>A0A8H4LYH4</accession>
<dbReference type="Gene3D" id="3.90.210.10">
    <property type="entry name" value="Heat-Labile Enterotoxin, subunit A"/>
    <property type="match status" value="1"/>
</dbReference>
<dbReference type="Pfam" id="PF01375">
    <property type="entry name" value="Enterotoxin_a"/>
    <property type="match status" value="1"/>
</dbReference>
<evidence type="ECO:0000256" key="4">
    <source>
        <dbReference type="ARBA" id="ARBA00023157"/>
    </source>
</evidence>
<keyword evidence="3" id="KW-0843">Virulence</keyword>
<keyword evidence="1" id="KW-0800">Toxin</keyword>
<gene>
    <name evidence="6" type="ORF">G6O67_004288</name>
</gene>
<dbReference type="AlphaFoldDB" id="A0A8H4LYH4"/>
<evidence type="ECO:0000256" key="3">
    <source>
        <dbReference type="ARBA" id="ARBA00023026"/>
    </source>
</evidence>
<keyword evidence="2 5" id="KW-0732">Signal</keyword>